<comment type="catalytic activity">
    <reaction evidence="12">
        <text>L-proline(in) + Na(+)(in) = L-proline(out) + Na(+)(out)</text>
        <dbReference type="Rhea" id="RHEA:28967"/>
        <dbReference type="ChEBI" id="CHEBI:29101"/>
        <dbReference type="ChEBI" id="CHEBI:60039"/>
    </reaction>
</comment>
<keyword evidence="7 14" id="KW-1133">Transmembrane helix</keyword>
<comment type="similarity">
    <text evidence="2 13">Belongs to the sodium:solute symporter (SSF) (TC 2.A.21) family.</text>
</comment>
<dbReference type="InterPro" id="IPR001734">
    <property type="entry name" value="Na/solute_symporter"/>
</dbReference>
<feature type="transmembrane region" description="Helical" evidence="14">
    <location>
        <begin position="404"/>
        <end position="422"/>
    </location>
</feature>
<evidence type="ECO:0000256" key="13">
    <source>
        <dbReference type="RuleBase" id="RU362091"/>
    </source>
</evidence>
<evidence type="ECO:0000256" key="1">
    <source>
        <dbReference type="ARBA" id="ARBA00004651"/>
    </source>
</evidence>
<dbReference type="GO" id="GO:0031402">
    <property type="term" value="F:sodium ion binding"/>
    <property type="evidence" value="ECO:0007669"/>
    <property type="project" value="UniProtKB-UniRule"/>
</dbReference>
<dbReference type="PROSITE" id="PS50283">
    <property type="entry name" value="NA_SOLUT_SYMP_3"/>
    <property type="match status" value="1"/>
</dbReference>
<feature type="transmembrane region" description="Helical" evidence="14">
    <location>
        <begin position="128"/>
        <end position="148"/>
    </location>
</feature>
<dbReference type="InterPro" id="IPR038377">
    <property type="entry name" value="Na/Glc_symporter_sf"/>
</dbReference>
<dbReference type="OrthoDB" id="9814523at2"/>
<feature type="transmembrane region" description="Helical" evidence="14">
    <location>
        <begin position="282"/>
        <end position="305"/>
    </location>
</feature>
<dbReference type="NCBIfam" id="TIGR00813">
    <property type="entry name" value="sss"/>
    <property type="match status" value="1"/>
</dbReference>
<protein>
    <recommendedName>
        <fullName evidence="14">Sodium/proline symporter</fullName>
    </recommendedName>
    <alternativeName>
        <fullName evidence="14">Proline permease</fullName>
    </alternativeName>
</protein>
<dbReference type="InterPro" id="IPR050277">
    <property type="entry name" value="Sodium:Solute_Symporter"/>
</dbReference>
<keyword evidence="11 14" id="KW-0739">Sodium transport</keyword>
<dbReference type="GO" id="GO:0015824">
    <property type="term" value="P:proline transport"/>
    <property type="evidence" value="ECO:0007669"/>
    <property type="project" value="UniProtKB-UniRule"/>
</dbReference>
<accession>A0A2P1PX50</accession>
<keyword evidence="6 14" id="KW-0769">Symport</keyword>
<evidence type="ECO:0000256" key="9">
    <source>
        <dbReference type="ARBA" id="ARBA00023065"/>
    </source>
</evidence>
<dbReference type="PANTHER" id="PTHR48086">
    <property type="entry name" value="SODIUM/PROLINE SYMPORTER-RELATED"/>
    <property type="match status" value="1"/>
</dbReference>
<keyword evidence="9 14" id="KW-0406">Ion transport</keyword>
<evidence type="ECO:0000256" key="11">
    <source>
        <dbReference type="ARBA" id="ARBA00023201"/>
    </source>
</evidence>
<feature type="transmembrane region" description="Helical" evidence="14">
    <location>
        <begin position="67"/>
        <end position="91"/>
    </location>
</feature>
<dbReference type="NCBIfam" id="TIGR02121">
    <property type="entry name" value="Na_Pro_sym"/>
    <property type="match status" value="1"/>
</dbReference>
<evidence type="ECO:0000256" key="2">
    <source>
        <dbReference type="ARBA" id="ARBA00006434"/>
    </source>
</evidence>
<dbReference type="GO" id="GO:0005298">
    <property type="term" value="F:proline:sodium symporter activity"/>
    <property type="evidence" value="ECO:0007669"/>
    <property type="project" value="UniProtKB-UniRule"/>
</dbReference>
<evidence type="ECO:0000313" key="16">
    <source>
        <dbReference type="Proteomes" id="UP000241074"/>
    </source>
</evidence>
<feature type="transmembrane region" description="Helical" evidence="14">
    <location>
        <begin position="7"/>
        <end position="27"/>
    </location>
</feature>
<evidence type="ECO:0000256" key="7">
    <source>
        <dbReference type="ARBA" id="ARBA00022989"/>
    </source>
</evidence>
<dbReference type="EMBL" id="CP027860">
    <property type="protein sequence ID" value="AVP99423.1"/>
    <property type="molecule type" value="Genomic_DNA"/>
</dbReference>
<evidence type="ECO:0000256" key="3">
    <source>
        <dbReference type="ARBA" id="ARBA00022448"/>
    </source>
</evidence>
<feature type="transmembrane region" description="Helical" evidence="14">
    <location>
        <begin position="325"/>
        <end position="353"/>
    </location>
</feature>
<keyword evidence="4" id="KW-1003">Cell membrane</keyword>
<dbReference type="CDD" id="cd11475">
    <property type="entry name" value="SLC5sbd_PutP"/>
    <property type="match status" value="1"/>
</dbReference>
<dbReference type="Pfam" id="PF00474">
    <property type="entry name" value="SSF"/>
    <property type="match status" value="1"/>
</dbReference>
<dbReference type="Gene3D" id="1.20.1730.10">
    <property type="entry name" value="Sodium/glucose cotransporter"/>
    <property type="match status" value="1"/>
</dbReference>
<evidence type="ECO:0000256" key="5">
    <source>
        <dbReference type="ARBA" id="ARBA00022692"/>
    </source>
</evidence>
<reference evidence="15 16" key="1">
    <citation type="submission" date="2018-03" db="EMBL/GenBank/DDBJ databases">
        <title>Ahniella affigens gen. nov., sp. nov., a gammaproteobacterium isolated from sandy soil near a stream.</title>
        <authorList>
            <person name="Ko Y."/>
            <person name="Kim J.-H."/>
        </authorList>
    </citation>
    <scope>NUCLEOTIDE SEQUENCE [LARGE SCALE GENOMIC DNA]</scope>
    <source>
        <strain evidence="15 16">D13</strain>
    </source>
</reference>
<keyword evidence="5 14" id="KW-0812">Transmembrane</keyword>
<dbReference type="RefSeq" id="WP_106893341.1">
    <property type="nucleotide sequence ID" value="NZ_CP027860.1"/>
</dbReference>
<keyword evidence="3 14" id="KW-0813">Transport</keyword>
<keyword evidence="14" id="KW-0029">Amino-acid transport</keyword>
<keyword evidence="16" id="KW-1185">Reference proteome</keyword>
<dbReference type="Proteomes" id="UP000241074">
    <property type="component" value="Chromosome"/>
</dbReference>
<organism evidence="15 16">
    <name type="scientific">Ahniella affigens</name>
    <dbReference type="NCBI Taxonomy" id="2021234"/>
    <lineage>
        <taxon>Bacteria</taxon>
        <taxon>Pseudomonadati</taxon>
        <taxon>Pseudomonadota</taxon>
        <taxon>Gammaproteobacteria</taxon>
        <taxon>Lysobacterales</taxon>
        <taxon>Rhodanobacteraceae</taxon>
        <taxon>Ahniella</taxon>
    </lineage>
</organism>
<dbReference type="InterPro" id="IPR011851">
    <property type="entry name" value="Na/Pro_symporter"/>
</dbReference>
<dbReference type="KEGG" id="xba:C7S18_20610"/>
<evidence type="ECO:0000256" key="14">
    <source>
        <dbReference type="RuleBase" id="RU366012"/>
    </source>
</evidence>
<feature type="transmembrane region" description="Helical" evidence="14">
    <location>
        <begin position="160"/>
        <end position="183"/>
    </location>
</feature>
<feature type="transmembrane region" description="Helical" evidence="14">
    <location>
        <begin position="453"/>
        <end position="476"/>
    </location>
</feature>
<feature type="transmembrane region" description="Helical" evidence="14">
    <location>
        <begin position="238"/>
        <end position="261"/>
    </location>
</feature>
<keyword evidence="14" id="KW-0997">Cell inner membrane</keyword>
<evidence type="ECO:0000313" key="15">
    <source>
        <dbReference type="EMBL" id="AVP99423.1"/>
    </source>
</evidence>
<sequence>MQPATPTIIATFGIYLGICLLLGFIAWRRTTNLKDFILGGRSLGPWVTALSAQATDMSGWLLMGLPGFAYLAGYESAWLVGGLIVGTWLNWRFIAQPLRERTEQLGDALTLPAYFERAFNDRGWIRPLTAFFILVFFVLYASSQFVAAGRLFEALFQLPYAWAVFWGSIVMLAYTFLGGFLAVSWSDVLQGTLMFFALVVVALMGLHIVGGLDGMHATMNAFNAELLDPFSDAKGNDLGWIGIASALAWGLGYCGQPHILARFMAIKNPADMKIARRVAMTWQIVVLLAAMIVGFTALGALSTYMGGQESEKVFIQMSSQFFPPWIAGICMAGILAAIMSTASAQLLLSSAAFAEDFYRGLFRKHASPKEMLWVGRLAVLGVAIVAFFVALEPNSTVLSRVGDAWAGFGATFGPAIVLSLYWRGMTRAGAYAGILVGGIVVVAWMTQASQGGIFALYSMVPGFIASMLAIILVSLLTRPKAQS</sequence>
<dbReference type="PANTHER" id="PTHR48086:SF3">
    <property type="entry name" value="SODIUM_PROLINE SYMPORTER"/>
    <property type="match status" value="1"/>
</dbReference>
<proteinExistence type="inferred from homology"/>
<feature type="transmembrane region" description="Helical" evidence="14">
    <location>
        <begin position="195"/>
        <end position="218"/>
    </location>
</feature>
<evidence type="ECO:0000256" key="10">
    <source>
        <dbReference type="ARBA" id="ARBA00023136"/>
    </source>
</evidence>
<dbReference type="GO" id="GO:0005886">
    <property type="term" value="C:plasma membrane"/>
    <property type="evidence" value="ECO:0007669"/>
    <property type="project" value="UniProtKB-SubCell"/>
</dbReference>
<gene>
    <name evidence="15" type="primary">putP</name>
    <name evidence="15" type="ORF">C7S18_20610</name>
</gene>
<comment type="subcellular location">
    <subcellularLocation>
        <location evidence="14">Cell inner membrane</location>
        <topology evidence="14">Multi-pass membrane protein</topology>
    </subcellularLocation>
    <subcellularLocation>
        <location evidence="1">Cell membrane</location>
        <topology evidence="1">Multi-pass membrane protein</topology>
    </subcellularLocation>
</comment>
<evidence type="ECO:0000256" key="6">
    <source>
        <dbReference type="ARBA" id="ARBA00022847"/>
    </source>
</evidence>
<comment type="function">
    <text evidence="14">Catalyzes the sodium-dependent uptake of extracellular L-proline.</text>
</comment>
<feature type="transmembrane region" description="Helical" evidence="14">
    <location>
        <begin position="429"/>
        <end position="447"/>
    </location>
</feature>
<keyword evidence="8 14" id="KW-0915">Sodium</keyword>
<evidence type="ECO:0000256" key="8">
    <source>
        <dbReference type="ARBA" id="ARBA00023053"/>
    </source>
</evidence>
<keyword evidence="10 14" id="KW-0472">Membrane</keyword>
<evidence type="ECO:0000256" key="4">
    <source>
        <dbReference type="ARBA" id="ARBA00022475"/>
    </source>
</evidence>
<dbReference type="AlphaFoldDB" id="A0A2P1PX50"/>
<name>A0A2P1PX50_9GAMM</name>
<evidence type="ECO:0000256" key="12">
    <source>
        <dbReference type="ARBA" id="ARBA00033708"/>
    </source>
</evidence>
<reference evidence="15 16" key="2">
    <citation type="submission" date="2018-03" db="EMBL/GenBank/DDBJ databases">
        <authorList>
            <person name="Keele B.F."/>
        </authorList>
    </citation>
    <scope>NUCLEOTIDE SEQUENCE [LARGE SCALE GENOMIC DNA]</scope>
    <source>
        <strain evidence="15 16">D13</strain>
    </source>
</reference>
<feature type="transmembrane region" description="Helical" evidence="14">
    <location>
        <begin position="373"/>
        <end position="392"/>
    </location>
</feature>